<evidence type="ECO:0000259" key="7">
    <source>
        <dbReference type="PROSITE" id="PS50850"/>
    </source>
</evidence>
<dbReference type="Proteomes" id="UP000075473">
    <property type="component" value="Unassembled WGS sequence"/>
</dbReference>
<feature type="transmembrane region" description="Helical" evidence="6">
    <location>
        <begin position="359"/>
        <end position="384"/>
    </location>
</feature>
<feature type="transmembrane region" description="Helical" evidence="6">
    <location>
        <begin position="303"/>
        <end position="324"/>
    </location>
</feature>
<dbReference type="InterPro" id="IPR020846">
    <property type="entry name" value="MFS_dom"/>
</dbReference>
<feature type="transmembrane region" description="Helical" evidence="6">
    <location>
        <begin position="102"/>
        <end position="120"/>
    </location>
</feature>
<evidence type="ECO:0000256" key="2">
    <source>
        <dbReference type="ARBA" id="ARBA00022448"/>
    </source>
</evidence>
<dbReference type="RefSeq" id="WP_167347329.1">
    <property type="nucleotide sequence ID" value="NZ_LHZA01000084.1"/>
</dbReference>
<dbReference type="GO" id="GO:0012505">
    <property type="term" value="C:endomembrane system"/>
    <property type="evidence" value="ECO:0007669"/>
    <property type="project" value="UniProtKB-SubCell"/>
</dbReference>
<dbReference type="PANTHER" id="PTHR23501:SF191">
    <property type="entry name" value="VACUOLAR BASIC AMINO ACID TRANSPORTER 4"/>
    <property type="match status" value="1"/>
</dbReference>
<feature type="domain" description="Major facilitator superfamily (MFS) profile" evidence="7">
    <location>
        <begin position="15"/>
        <end position="454"/>
    </location>
</feature>
<sequence length="459" mass="48967">MQARTTPQSAFGFRFVTPFALGSALNPVNSTMISTALVPIAQDLHVGVADAGWLISGLYLASAVAQPTMGRLADLFGPRRVYLMSLSLIALAGVLGQFAPSLITLVMVRVLLGIGTSGAYPSAMRLFRVQAERSGCEPPRVAMGVLSMTALSLSAIGPFFGGLLTSTFGWHSIFSVNVPLALLTIFLVVLWTPKDGPQSTSPNRLTEVVDLVGIGLFTAFLVSLMVFLLHLDHPDWLALPVATILGFCLVRHSLRRRQPFIDVRMLARNRPLVTTYLRAGTMLMMVYCMLYGFAQWLETSAGYSGATAGLVTIPMSIMAAASSLIGTRTRSIRTPFLISIGSALLGCAALLMVDSYTPVWGIALAALFFGAPQGMFSTATQAAIYVQAPPEEIGTAAGLQRTAQYVGAIAATSVLALMFGPHATDHGLHSLAWIMATLSMILFVSTVFDRTLGNRDTRA</sequence>
<feature type="transmembrane region" description="Helical" evidence="6">
    <location>
        <begin position="430"/>
        <end position="448"/>
    </location>
</feature>
<dbReference type="SUPFAM" id="SSF103473">
    <property type="entry name" value="MFS general substrate transporter"/>
    <property type="match status" value="1"/>
</dbReference>
<dbReference type="PANTHER" id="PTHR23501">
    <property type="entry name" value="MAJOR FACILITATOR SUPERFAMILY"/>
    <property type="match status" value="1"/>
</dbReference>
<comment type="subcellular location">
    <subcellularLocation>
        <location evidence="1">Endomembrane system</location>
        <topology evidence="1">Multi-pass membrane protein</topology>
    </subcellularLocation>
</comment>
<dbReference type="InterPro" id="IPR011701">
    <property type="entry name" value="MFS"/>
</dbReference>
<dbReference type="AlphaFoldDB" id="A0A149QXN5"/>
<keyword evidence="4 6" id="KW-1133">Transmembrane helix</keyword>
<evidence type="ECO:0000313" key="8">
    <source>
        <dbReference type="EMBL" id="KXV02060.1"/>
    </source>
</evidence>
<organism evidence="8 9">
    <name type="scientific">Acetobacter cerevisiae</name>
    <dbReference type="NCBI Taxonomy" id="178900"/>
    <lineage>
        <taxon>Bacteria</taxon>
        <taxon>Pseudomonadati</taxon>
        <taxon>Pseudomonadota</taxon>
        <taxon>Alphaproteobacteria</taxon>
        <taxon>Acetobacterales</taxon>
        <taxon>Acetobacteraceae</taxon>
        <taxon>Acetobacter</taxon>
    </lineage>
</organism>
<protein>
    <recommendedName>
        <fullName evidence="7">Major facilitator superfamily (MFS) profile domain-containing protein</fullName>
    </recommendedName>
</protein>
<reference evidence="8 9" key="1">
    <citation type="submission" date="2015-06" db="EMBL/GenBank/DDBJ databases">
        <title>Improved classification and identification of acetic acid bacteria using matrix-assisted laser desorption/ionization time-of-flight mass spectrometry; Gluconobacter nephelii and Gluconobacter uchimurae are later heterotypic synonyms of Gluconobacter japonicus and Gluconobacter oxydans, respectively.</title>
        <authorList>
            <person name="Li L."/>
            <person name="Cleenwerck I."/>
            <person name="De Vuyst L."/>
            <person name="Vandamme P."/>
        </authorList>
    </citation>
    <scope>NUCLEOTIDE SEQUENCE [LARGE SCALE GENOMIC DNA]</scope>
    <source>
        <strain evidence="8 9">LMG 1625</strain>
    </source>
</reference>
<evidence type="ECO:0000256" key="6">
    <source>
        <dbReference type="SAM" id="Phobius"/>
    </source>
</evidence>
<evidence type="ECO:0000256" key="1">
    <source>
        <dbReference type="ARBA" id="ARBA00004127"/>
    </source>
</evidence>
<evidence type="ECO:0000256" key="5">
    <source>
        <dbReference type="ARBA" id="ARBA00023136"/>
    </source>
</evidence>
<dbReference type="Gene3D" id="1.20.1250.20">
    <property type="entry name" value="MFS general substrate transporter like domains"/>
    <property type="match status" value="1"/>
</dbReference>
<comment type="caution">
    <text evidence="8">The sequence shown here is derived from an EMBL/GenBank/DDBJ whole genome shotgun (WGS) entry which is preliminary data.</text>
</comment>
<evidence type="ECO:0000256" key="4">
    <source>
        <dbReference type="ARBA" id="ARBA00022989"/>
    </source>
</evidence>
<feature type="transmembrane region" description="Helical" evidence="6">
    <location>
        <begin position="81"/>
        <end position="96"/>
    </location>
</feature>
<feature type="transmembrane region" description="Helical" evidence="6">
    <location>
        <begin position="336"/>
        <end position="353"/>
    </location>
</feature>
<keyword evidence="3 6" id="KW-0812">Transmembrane</keyword>
<name>A0A149QXN5_9PROT</name>
<dbReference type="GO" id="GO:0005886">
    <property type="term" value="C:plasma membrane"/>
    <property type="evidence" value="ECO:0007669"/>
    <property type="project" value="TreeGrafter"/>
</dbReference>
<feature type="transmembrane region" description="Helical" evidence="6">
    <location>
        <begin position="141"/>
        <end position="164"/>
    </location>
</feature>
<feature type="transmembrane region" description="Helical" evidence="6">
    <location>
        <begin position="275"/>
        <end position="297"/>
    </location>
</feature>
<dbReference type="Pfam" id="PF07690">
    <property type="entry name" value="MFS_1"/>
    <property type="match status" value="1"/>
</dbReference>
<feature type="transmembrane region" description="Helical" evidence="6">
    <location>
        <begin position="170"/>
        <end position="191"/>
    </location>
</feature>
<keyword evidence="2" id="KW-0813">Transport</keyword>
<keyword evidence="5 6" id="KW-0472">Membrane</keyword>
<accession>A0A149QXN5</accession>
<dbReference type="PATRIC" id="fig|178900.5.peg.265"/>
<dbReference type="PROSITE" id="PS50850">
    <property type="entry name" value="MFS"/>
    <property type="match status" value="1"/>
</dbReference>
<dbReference type="EMBL" id="LHZA01000084">
    <property type="protein sequence ID" value="KXV02060.1"/>
    <property type="molecule type" value="Genomic_DNA"/>
</dbReference>
<feature type="transmembrane region" description="Helical" evidence="6">
    <location>
        <begin position="211"/>
        <end position="230"/>
    </location>
</feature>
<dbReference type="InterPro" id="IPR036259">
    <property type="entry name" value="MFS_trans_sf"/>
</dbReference>
<dbReference type="CDD" id="cd17321">
    <property type="entry name" value="MFS_MMR_MDR_like"/>
    <property type="match status" value="1"/>
</dbReference>
<dbReference type="GO" id="GO:0022857">
    <property type="term" value="F:transmembrane transporter activity"/>
    <property type="evidence" value="ECO:0007669"/>
    <property type="project" value="InterPro"/>
</dbReference>
<proteinExistence type="predicted"/>
<dbReference type="Gene3D" id="1.20.1720.10">
    <property type="entry name" value="Multidrug resistance protein D"/>
    <property type="match status" value="1"/>
</dbReference>
<feature type="transmembrane region" description="Helical" evidence="6">
    <location>
        <begin position="405"/>
        <end position="424"/>
    </location>
</feature>
<gene>
    <name evidence="8" type="ORF">AD928_01220</name>
</gene>
<feature type="transmembrane region" description="Helical" evidence="6">
    <location>
        <begin position="236"/>
        <end position="254"/>
    </location>
</feature>
<evidence type="ECO:0000256" key="3">
    <source>
        <dbReference type="ARBA" id="ARBA00022692"/>
    </source>
</evidence>
<evidence type="ECO:0000313" key="9">
    <source>
        <dbReference type="Proteomes" id="UP000075473"/>
    </source>
</evidence>